<dbReference type="GO" id="GO:0005886">
    <property type="term" value="C:plasma membrane"/>
    <property type="evidence" value="ECO:0007669"/>
    <property type="project" value="TreeGrafter"/>
</dbReference>
<reference evidence="2" key="1">
    <citation type="submission" date="2016-08" db="EMBL/GenBank/DDBJ databases">
        <authorList>
            <person name="Seilhamer J.J."/>
        </authorList>
    </citation>
    <scope>NUCLEOTIDE SEQUENCE</scope>
    <source>
        <strain evidence="2">86</strain>
    </source>
</reference>
<feature type="transmembrane region" description="Helical" evidence="1">
    <location>
        <begin position="20"/>
        <end position="40"/>
    </location>
</feature>
<dbReference type="AlphaFoldDB" id="A0A212LP09"/>
<keyword evidence="1" id="KW-1133">Transmembrane helix</keyword>
<feature type="transmembrane region" description="Helical" evidence="1">
    <location>
        <begin position="326"/>
        <end position="348"/>
    </location>
</feature>
<feature type="transmembrane region" description="Helical" evidence="1">
    <location>
        <begin position="255"/>
        <end position="274"/>
    </location>
</feature>
<evidence type="ECO:0000313" key="2">
    <source>
        <dbReference type="EMBL" id="SCM79282.1"/>
    </source>
</evidence>
<keyword evidence="1" id="KW-0812">Transmembrane</keyword>
<feature type="transmembrane region" description="Helical" evidence="1">
    <location>
        <begin position="145"/>
        <end position="169"/>
    </location>
</feature>
<evidence type="ECO:0000256" key="1">
    <source>
        <dbReference type="SAM" id="Phobius"/>
    </source>
</evidence>
<gene>
    <name evidence="2" type="ORF">KL86SPO_20491</name>
</gene>
<dbReference type="PANTHER" id="PTHR30199:SF0">
    <property type="entry name" value="INNER MEMBRANE PROTEIN YDCO"/>
    <property type="match status" value="1"/>
</dbReference>
<feature type="transmembrane region" description="Helical" evidence="1">
    <location>
        <begin position="217"/>
        <end position="243"/>
    </location>
</feature>
<feature type="transmembrane region" description="Helical" evidence="1">
    <location>
        <begin position="105"/>
        <end position="125"/>
    </location>
</feature>
<sequence>MVTQTERSNPLRDLNPRNMAAGIVTSLLAIAGPPAIILEAAVNGNFSTYQTILWFFAIYVGGGIFGIILPLRYHMPIVGAHSITGVAFLATVTSQFTYSELIGAYLLSGLLILAVGTLGTFSKLLDYVPKEIISAMLAGMVTKYMINFIVSTSQFLLVGGGALLAFLFFSKANTRIPPILAAIITGSILLLLTHNFGNTGMATDFIFPQAQVPEFGLASFLSVAVPLALLILSNDCAVGLGALEQNDYHPPVNRIVTLSGIFSVIAGIFGGQSANIGGMMTAICAAEEAGPKEARYMGAVVSGSIILIFGLFAWKFVPWIQALPSAFIGILGGFALLGVYINSLQISFSRPSMKLSVTFAFMIALANITILNISAPVWSLLAGTIIARYVEKS</sequence>
<dbReference type="Pfam" id="PF03594">
    <property type="entry name" value="BenE"/>
    <property type="match status" value="1"/>
</dbReference>
<name>A0A212LP09_9FIRM</name>
<feature type="transmembrane region" description="Helical" evidence="1">
    <location>
        <begin position="52"/>
        <end position="71"/>
    </location>
</feature>
<dbReference type="InterPro" id="IPR004711">
    <property type="entry name" value="Benzoate_Transporter"/>
</dbReference>
<feature type="transmembrane region" description="Helical" evidence="1">
    <location>
        <begin position="360"/>
        <end position="387"/>
    </location>
</feature>
<feature type="transmembrane region" description="Helical" evidence="1">
    <location>
        <begin position="176"/>
        <end position="197"/>
    </location>
</feature>
<feature type="transmembrane region" description="Helical" evidence="1">
    <location>
        <begin position="77"/>
        <end position="98"/>
    </location>
</feature>
<accession>A0A212LP09</accession>
<feature type="transmembrane region" description="Helical" evidence="1">
    <location>
        <begin position="294"/>
        <end position="314"/>
    </location>
</feature>
<dbReference type="GO" id="GO:0042925">
    <property type="term" value="F:benzoate transmembrane transporter activity"/>
    <property type="evidence" value="ECO:0007669"/>
    <property type="project" value="InterPro"/>
</dbReference>
<dbReference type="EMBL" id="FMJE01000002">
    <property type="protein sequence ID" value="SCM79282.1"/>
    <property type="molecule type" value="Genomic_DNA"/>
</dbReference>
<proteinExistence type="predicted"/>
<keyword evidence="1" id="KW-0472">Membrane</keyword>
<dbReference type="PANTHER" id="PTHR30199">
    <property type="entry name" value="MFS FAMILY TRANSPORTER, PREDICTED SUBSTRATE BENZOATE"/>
    <property type="match status" value="1"/>
</dbReference>
<protein>
    <submittedName>
        <fullName evidence="2">Benzoate transporter</fullName>
    </submittedName>
</protein>
<organism evidence="2">
    <name type="scientific">uncultured Sporomusa sp</name>
    <dbReference type="NCBI Taxonomy" id="307249"/>
    <lineage>
        <taxon>Bacteria</taxon>
        <taxon>Bacillati</taxon>
        <taxon>Bacillota</taxon>
        <taxon>Negativicutes</taxon>
        <taxon>Selenomonadales</taxon>
        <taxon>Sporomusaceae</taxon>
        <taxon>Sporomusa</taxon>
        <taxon>environmental samples</taxon>
    </lineage>
</organism>
<dbReference type="RefSeq" id="WP_288183475.1">
    <property type="nucleotide sequence ID" value="NZ_LT608335.1"/>
</dbReference>